<evidence type="ECO:0000256" key="2">
    <source>
        <dbReference type="ARBA" id="ARBA00007613"/>
    </source>
</evidence>
<keyword evidence="4" id="KW-1134">Transmembrane beta strand</keyword>
<evidence type="ECO:0000256" key="7">
    <source>
        <dbReference type="ARBA" id="ARBA00023237"/>
    </source>
</evidence>
<evidence type="ECO:0000313" key="9">
    <source>
        <dbReference type="Proteomes" id="UP000824202"/>
    </source>
</evidence>
<dbReference type="Pfam" id="PF02321">
    <property type="entry name" value="OEP"/>
    <property type="match status" value="2"/>
</dbReference>
<dbReference type="GO" id="GO:0015288">
    <property type="term" value="F:porin activity"/>
    <property type="evidence" value="ECO:0007669"/>
    <property type="project" value="TreeGrafter"/>
</dbReference>
<reference evidence="8" key="2">
    <citation type="submission" date="2021-04" db="EMBL/GenBank/DDBJ databases">
        <authorList>
            <person name="Gilroy R."/>
        </authorList>
    </citation>
    <scope>NUCLEOTIDE SEQUENCE</scope>
    <source>
        <strain evidence="8">23274</strain>
    </source>
</reference>
<reference evidence="8" key="1">
    <citation type="journal article" date="2021" name="PeerJ">
        <title>Extensive microbial diversity within the chicken gut microbiome revealed by metagenomics and culture.</title>
        <authorList>
            <person name="Gilroy R."/>
            <person name="Ravi A."/>
            <person name="Getino M."/>
            <person name="Pursley I."/>
            <person name="Horton D.L."/>
            <person name="Alikhan N.F."/>
            <person name="Baker D."/>
            <person name="Gharbi K."/>
            <person name="Hall N."/>
            <person name="Watson M."/>
            <person name="Adriaenssens E.M."/>
            <person name="Foster-Nyarko E."/>
            <person name="Jarju S."/>
            <person name="Secka A."/>
            <person name="Antonio M."/>
            <person name="Oren A."/>
            <person name="Chaudhuri R.R."/>
            <person name="La Ragione R."/>
            <person name="Hildebrand F."/>
            <person name="Pallen M.J."/>
        </authorList>
    </citation>
    <scope>NUCLEOTIDE SEQUENCE</scope>
    <source>
        <strain evidence="8">23274</strain>
    </source>
</reference>
<dbReference type="PANTHER" id="PTHR30026">
    <property type="entry name" value="OUTER MEMBRANE PROTEIN TOLC"/>
    <property type="match status" value="1"/>
</dbReference>
<evidence type="ECO:0000313" key="8">
    <source>
        <dbReference type="EMBL" id="HIX04137.1"/>
    </source>
</evidence>
<name>A0A9D2ACU1_9BACT</name>
<dbReference type="GO" id="GO:1990281">
    <property type="term" value="C:efflux pump complex"/>
    <property type="evidence" value="ECO:0007669"/>
    <property type="project" value="TreeGrafter"/>
</dbReference>
<comment type="caution">
    <text evidence="8">The sequence shown here is derived from an EMBL/GenBank/DDBJ whole genome shotgun (WGS) entry which is preliminary data.</text>
</comment>
<evidence type="ECO:0000256" key="4">
    <source>
        <dbReference type="ARBA" id="ARBA00022452"/>
    </source>
</evidence>
<dbReference type="InterPro" id="IPR003423">
    <property type="entry name" value="OMP_efflux"/>
</dbReference>
<evidence type="ECO:0000256" key="1">
    <source>
        <dbReference type="ARBA" id="ARBA00004442"/>
    </source>
</evidence>
<accession>A0A9D2ACU1</accession>
<gene>
    <name evidence="8" type="ORF">H9863_08510</name>
</gene>
<comment type="subcellular location">
    <subcellularLocation>
        <location evidence="1">Cell outer membrane</location>
    </subcellularLocation>
</comment>
<keyword evidence="5" id="KW-0812">Transmembrane</keyword>
<dbReference type="InterPro" id="IPR051906">
    <property type="entry name" value="TolC-like"/>
</dbReference>
<dbReference type="Gene3D" id="1.20.1600.10">
    <property type="entry name" value="Outer membrane efflux proteins (OEP)"/>
    <property type="match status" value="1"/>
</dbReference>
<dbReference type="GO" id="GO:0009279">
    <property type="term" value="C:cell outer membrane"/>
    <property type="evidence" value="ECO:0007669"/>
    <property type="project" value="UniProtKB-SubCell"/>
</dbReference>
<proteinExistence type="inferred from homology"/>
<dbReference type="PANTHER" id="PTHR30026:SF20">
    <property type="entry name" value="OUTER MEMBRANE PROTEIN TOLC"/>
    <property type="match status" value="1"/>
</dbReference>
<evidence type="ECO:0000256" key="6">
    <source>
        <dbReference type="ARBA" id="ARBA00023136"/>
    </source>
</evidence>
<dbReference type="AlphaFoldDB" id="A0A9D2ACU1"/>
<evidence type="ECO:0000256" key="5">
    <source>
        <dbReference type="ARBA" id="ARBA00022692"/>
    </source>
</evidence>
<organism evidence="8 9">
    <name type="scientific">Candidatus Odoribacter faecigallinarum</name>
    <dbReference type="NCBI Taxonomy" id="2838706"/>
    <lineage>
        <taxon>Bacteria</taxon>
        <taxon>Pseudomonadati</taxon>
        <taxon>Bacteroidota</taxon>
        <taxon>Bacteroidia</taxon>
        <taxon>Bacteroidales</taxon>
        <taxon>Odoribacteraceae</taxon>
        <taxon>Odoribacter</taxon>
    </lineage>
</organism>
<comment type="similarity">
    <text evidence="2">Belongs to the outer membrane factor (OMF) (TC 1.B.17) family.</text>
</comment>
<dbReference type="EMBL" id="DXFT01000165">
    <property type="protein sequence ID" value="HIX04137.1"/>
    <property type="molecule type" value="Genomic_DNA"/>
</dbReference>
<protein>
    <submittedName>
        <fullName evidence="8">TolC family protein</fullName>
    </submittedName>
</protein>
<keyword evidence="6" id="KW-0472">Membrane</keyword>
<dbReference type="Proteomes" id="UP000824202">
    <property type="component" value="Unassembled WGS sequence"/>
</dbReference>
<evidence type="ECO:0000256" key="3">
    <source>
        <dbReference type="ARBA" id="ARBA00022448"/>
    </source>
</evidence>
<dbReference type="SUPFAM" id="SSF56954">
    <property type="entry name" value="Outer membrane efflux proteins (OEP)"/>
    <property type="match status" value="1"/>
</dbReference>
<keyword evidence="7" id="KW-0998">Cell outer membrane</keyword>
<sequence length="434" mass="48425">MNGKIILTILFLTVSLLPLRAQEKPLEWDLRTCIEYARQQNIQIRKSRIMLEENRESLKEAKSQRLPSLAFSSTQNYTNRPMADGDKNTYSGSYDLSASMSLFQGGELKKNVQQLGLQNRVQELTVEEAENNIELSITQAYIQILYADETVNVNEATVEVSKAQLDRGKELFAAGSLSKADLAQLEAQYASDKYQLVLSQSTLDNARLDLKQLLELGINDEMVLVIPELKDEDVLVVLPSKESIYAASLEIMPEVEYNRLNIQIAGIAKEKAWAGYLPSLRLSAGVGTSHASGNSGSSQIKNNWSENIGLTLSVPIFSNRSVKTSVNLARLGVEDAELDYENVQKDLLKSIEGVYQDAISAQDQFRSALENLKAAELSFELTQEQFFLGMKNTVEMLTEKNNLVSAQLGLLQAKYMAVLNCQLLNFYEGKEIDL</sequence>
<dbReference type="GO" id="GO:0015562">
    <property type="term" value="F:efflux transmembrane transporter activity"/>
    <property type="evidence" value="ECO:0007669"/>
    <property type="project" value="InterPro"/>
</dbReference>
<keyword evidence="3" id="KW-0813">Transport</keyword>